<comment type="caution">
    <text evidence="1">The sequence shown here is derived from an EMBL/GenBank/DDBJ whole genome shotgun (WGS) entry which is preliminary data.</text>
</comment>
<gene>
    <name evidence="1" type="ORF">ACFSTF_02030</name>
</gene>
<dbReference type="Proteomes" id="UP001597458">
    <property type="component" value="Unassembled WGS sequence"/>
</dbReference>
<proteinExistence type="predicted"/>
<dbReference type="EMBL" id="JBHUMR010000006">
    <property type="protein sequence ID" value="MFD2616101.1"/>
    <property type="molecule type" value="Genomic_DNA"/>
</dbReference>
<organism evidence="1 2">
    <name type="scientific">Terrilactibacillus laevilacticus</name>
    <dbReference type="NCBI Taxonomy" id="1380157"/>
    <lineage>
        <taxon>Bacteria</taxon>
        <taxon>Bacillati</taxon>
        <taxon>Bacillota</taxon>
        <taxon>Bacilli</taxon>
        <taxon>Bacillales</taxon>
        <taxon>Bacillaceae</taxon>
        <taxon>Terrilactibacillus</taxon>
    </lineage>
</organism>
<accession>A0ABW5PM22</accession>
<protein>
    <recommendedName>
        <fullName evidence="3">N-acetyltransferase domain-containing protein</fullName>
    </recommendedName>
</protein>
<dbReference type="Gene3D" id="3.40.630.30">
    <property type="match status" value="1"/>
</dbReference>
<name>A0ABW5PM22_9BACI</name>
<dbReference type="RefSeq" id="WP_373681547.1">
    <property type="nucleotide sequence ID" value="NZ_JBHUMR010000006.1"/>
</dbReference>
<evidence type="ECO:0000313" key="2">
    <source>
        <dbReference type="Proteomes" id="UP001597458"/>
    </source>
</evidence>
<dbReference type="InterPro" id="IPR016181">
    <property type="entry name" value="Acyl_CoA_acyltransferase"/>
</dbReference>
<reference evidence="2" key="1">
    <citation type="journal article" date="2019" name="Int. J. Syst. Evol. Microbiol.">
        <title>The Global Catalogue of Microorganisms (GCM) 10K type strain sequencing project: providing services to taxonomists for standard genome sequencing and annotation.</title>
        <authorList>
            <consortium name="The Broad Institute Genomics Platform"/>
            <consortium name="The Broad Institute Genome Sequencing Center for Infectious Disease"/>
            <person name="Wu L."/>
            <person name="Ma J."/>
        </authorList>
    </citation>
    <scope>NUCLEOTIDE SEQUENCE [LARGE SCALE GENOMIC DNA]</scope>
    <source>
        <strain evidence="2">TISTR 2241</strain>
    </source>
</reference>
<keyword evidence="2" id="KW-1185">Reference proteome</keyword>
<evidence type="ECO:0008006" key="3">
    <source>
        <dbReference type="Google" id="ProtNLM"/>
    </source>
</evidence>
<sequence>MGQILLKECEKWAMKHGYSEISMRSGGNREKAHQFYIKVGYENTKWQKVFNRSLK</sequence>
<dbReference type="SUPFAM" id="SSF55729">
    <property type="entry name" value="Acyl-CoA N-acyltransferases (Nat)"/>
    <property type="match status" value="1"/>
</dbReference>
<evidence type="ECO:0000313" key="1">
    <source>
        <dbReference type="EMBL" id="MFD2616101.1"/>
    </source>
</evidence>